<reference evidence="2" key="2">
    <citation type="submission" date="2023-03" db="EMBL/GenBank/DDBJ databases">
        <authorList>
            <person name="Inwood S.N."/>
            <person name="Skelly J.G."/>
            <person name="Guhlin J."/>
            <person name="Harrop T.W.R."/>
            <person name="Goldson S.G."/>
            <person name="Dearden P.K."/>
        </authorList>
    </citation>
    <scope>NUCLEOTIDE SEQUENCE</scope>
    <source>
        <strain evidence="2">Lincoln</strain>
        <tissue evidence="2">Whole body</tissue>
    </source>
</reference>
<accession>A0AA39L0Q3</accession>
<dbReference type="Proteomes" id="UP001168972">
    <property type="component" value="Unassembled WGS sequence"/>
</dbReference>
<feature type="region of interest" description="Disordered" evidence="1">
    <location>
        <begin position="229"/>
        <end position="287"/>
    </location>
</feature>
<keyword evidence="3" id="KW-1185">Reference proteome</keyword>
<dbReference type="AlphaFoldDB" id="A0AA39L0Q3"/>
<evidence type="ECO:0000313" key="3">
    <source>
        <dbReference type="Proteomes" id="UP001168972"/>
    </source>
</evidence>
<organism evidence="2 3">
    <name type="scientific">Microctonus hyperodae</name>
    <name type="common">Parasitoid wasp</name>
    <dbReference type="NCBI Taxonomy" id="165561"/>
    <lineage>
        <taxon>Eukaryota</taxon>
        <taxon>Metazoa</taxon>
        <taxon>Ecdysozoa</taxon>
        <taxon>Arthropoda</taxon>
        <taxon>Hexapoda</taxon>
        <taxon>Insecta</taxon>
        <taxon>Pterygota</taxon>
        <taxon>Neoptera</taxon>
        <taxon>Endopterygota</taxon>
        <taxon>Hymenoptera</taxon>
        <taxon>Apocrita</taxon>
        <taxon>Ichneumonoidea</taxon>
        <taxon>Braconidae</taxon>
        <taxon>Euphorinae</taxon>
        <taxon>Microctonus</taxon>
    </lineage>
</organism>
<reference evidence="2" key="1">
    <citation type="journal article" date="2023" name="bioRxiv">
        <title>Scaffold-level genome assemblies of two parasitoid biocontrol wasps reveal the parthenogenesis mechanism and an associated novel virus.</title>
        <authorList>
            <person name="Inwood S."/>
            <person name="Skelly J."/>
            <person name="Guhlin J."/>
            <person name="Harrop T."/>
            <person name="Goldson S."/>
            <person name="Dearden P."/>
        </authorList>
    </citation>
    <scope>NUCLEOTIDE SEQUENCE</scope>
    <source>
        <strain evidence="2">Lincoln</strain>
        <tissue evidence="2">Whole body</tissue>
    </source>
</reference>
<gene>
    <name evidence="2" type="ORF">PV327_003020</name>
</gene>
<proteinExistence type="predicted"/>
<dbReference type="EMBL" id="JAQQBR010000002">
    <property type="protein sequence ID" value="KAK0180657.1"/>
    <property type="molecule type" value="Genomic_DNA"/>
</dbReference>
<evidence type="ECO:0000256" key="1">
    <source>
        <dbReference type="SAM" id="MobiDB-lite"/>
    </source>
</evidence>
<evidence type="ECO:0000313" key="2">
    <source>
        <dbReference type="EMBL" id="KAK0180657.1"/>
    </source>
</evidence>
<sequence>MLVNKLFIYDCSCILNNQEMVAQDMAQSYKELFHVTQEPQEFITLEELGPRVQAEDHHNQRVPTSDTSANLFLDNQTERSSQQSDHQQRTYYNLSSLSDSCTEVYFGGNHHTTSCELVDDGDPLVLTATSSASLSAVSNIVEQNSTVNKDNNGIKSSHNVVNRCNIENNNDSINTISSLILLDSNKDDRNNDQTTTNNENYVEQFPKSSIGSLHEVRCPNVAVTVQTSEQSSANHRTHSNCHHNLNQHHHHRHHYHEESTDISRCNNTSEPVAEYSPASKKRKSSCL</sequence>
<name>A0AA39L0Q3_MICHY</name>
<protein>
    <submittedName>
        <fullName evidence="2">Uncharacterized protein</fullName>
    </submittedName>
</protein>
<comment type="caution">
    <text evidence="2">The sequence shown here is derived from an EMBL/GenBank/DDBJ whole genome shotgun (WGS) entry which is preliminary data.</text>
</comment>
<feature type="compositionally biased region" description="Basic residues" evidence="1">
    <location>
        <begin position="235"/>
        <end position="254"/>
    </location>
</feature>